<sequence length="96" mass="10958">TGGSMKSGSAAKYPTMSLEELKQLPVQKIAAKDSILFLWTTTPLLDETFEIMKAWQFAYKTAIYWYKIKSWGLGFWFRGEVELCLLGIRGKVKAFP</sequence>
<comment type="caution">
    <text evidence="4">The sequence shown here is derived from an EMBL/GenBank/DDBJ whole genome shotgun (WGS) entry which is preliminary data.</text>
</comment>
<protein>
    <submittedName>
        <fullName evidence="4">Uncharacterized protein</fullName>
    </submittedName>
</protein>
<evidence type="ECO:0000256" key="1">
    <source>
        <dbReference type="ARBA" id="ARBA00022603"/>
    </source>
</evidence>
<dbReference type="AlphaFoldDB" id="X1Q5X1"/>
<dbReference type="GO" id="GO:0008173">
    <property type="term" value="F:RNA methyltransferase activity"/>
    <property type="evidence" value="ECO:0007669"/>
    <property type="project" value="UniProtKB-ARBA"/>
</dbReference>
<dbReference type="PROSITE" id="PS51143">
    <property type="entry name" value="MT_A70"/>
    <property type="match status" value="1"/>
</dbReference>
<dbReference type="InterPro" id="IPR007757">
    <property type="entry name" value="MT-A70-like"/>
</dbReference>
<dbReference type="PANTHER" id="PTHR12829">
    <property type="entry name" value="N6-ADENOSINE-METHYLTRANSFERASE"/>
    <property type="match status" value="1"/>
</dbReference>
<name>X1Q5X1_9ZZZZ</name>
<evidence type="ECO:0000256" key="3">
    <source>
        <dbReference type="ARBA" id="ARBA00022691"/>
    </source>
</evidence>
<feature type="non-terminal residue" evidence="4">
    <location>
        <position position="1"/>
    </location>
</feature>
<evidence type="ECO:0000256" key="2">
    <source>
        <dbReference type="ARBA" id="ARBA00022679"/>
    </source>
</evidence>
<dbReference type="GO" id="GO:0032259">
    <property type="term" value="P:methylation"/>
    <property type="evidence" value="ECO:0007669"/>
    <property type="project" value="UniProtKB-KW"/>
</dbReference>
<organism evidence="4">
    <name type="scientific">marine sediment metagenome</name>
    <dbReference type="NCBI Taxonomy" id="412755"/>
    <lineage>
        <taxon>unclassified sequences</taxon>
        <taxon>metagenomes</taxon>
        <taxon>ecological metagenomes</taxon>
    </lineage>
</organism>
<accession>X1Q5X1</accession>
<dbReference type="GO" id="GO:0008757">
    <property type="term" value="F:S-adenosylmethionine-dependent methyltransferase activity"/>
    <property type="evidence" value="ECO:0007669"/>
    <property type="project" value="UniProtKB-ARBA"/>
</dbReference>
<evidence type="ECO:0000313" key="4">
    <source>
        <dbReference type="EMBL" id="GAI63912.1"/>
    </source>
</evidence>
<keyword evidence="2" id="KW-0808">Transferase</keyword>
<keyword evidence="3" id="KW-0949">S-adenosyl-L-methionine</keyword>
<dbReference type="Pfam" id="PF05063">
    <property type="entry name" value="MT-A70"/>
    <property type="match status" value="1"/>
</dbReference>
<proteinExistence type="predicted"/>
<dbReference type="PANTHER" id="PTHR12829:SF7">
    <property type="entry name" value="N6-ADENOSINE-METHYLTRANSFERASE CATALYTIC SUBUNIT"/>
    <property type="match status" value="1"/>
</dbReference>
<gene>
    <name evidence="4" type="ORF">S12H4_10517</name>
</gene>
<reference evidence="4" key="1">
    <citation type="journal article" date="2014" name="Front. Microbiol.">
        <title>High frequency of phylogenetically diverse reductive dehalogenase-homologous genes in deep subseafloor sedimentary metagenomes.</title>
        <authorList>
            <person name="Kawai M."/>
            <person name="Futagami T."/>
            <person name="Toyoda A."/>
            <person name="Takaki Y."/>
            <person name="Nishi S."/>
            <person name="Hori S."/>
            <person name="Arai W."/>
            <person name="Tsubouchi T."/>
            <person name="Morono Y."/>
            <person name="Uchiyama I."/>
            <person name="Ito T."/>
            <person name="Fujiyama A."/>
            <person name="Inagaki F."/>
            <person name="Takami H."/>
        </authorList>
    </citation>
    <scope>NUCLEOTIDE SEQUENCE</scope>
    <source>
        <strain evidence="4">Expedition CK06-06</strain>
    </source>
</reference>
<keyword evidence="1" id="KW-0489">Methyltransferase</keyword>
<dbReference type="EMBL" id="BARW01004514">
    <property type="protein sequence ID" value="GAI63912.1"/>
    <property type="molecule type" value="Genomic_DNA"/>
</dbReference>